<evidence type="ECO:0000313" key="3">
    <source>
        <dbReference type="Proteomes" id="UP001177670"/>
    </source>
</evidence>
<keyword evidence="3" id="KW-1185">Reference proteome</keyword>
<comment type="caution">
    <text evidence="2">The sequence shown here is derived from an EMBL/GenBank/DDBJ whole genome shotgun (WGS) entry which is preliminary data.</text>
</comment>
<gene>
    <name evidence="2" type="ORF">K0M31_012128</name>
</gene>
<evidence type="ECO:0000313" key="2">
    <source>
        <dbReference type="EMBL" id="KAK1134358.1"/>
    </source>
</evidence>
<dbReference type="EMBL" id="JAHYIQ010000003">
    <property type="protein sequence ID" value="KAK1134358.1"/>
    <property type="molecule type" value="Genomic_DNA"/>
</dbReference>
<evidence type="ECO:0000256" key="1">
    <source>
        <dbReference type="SAM" id="MobiDB-lite"/>
    </source>
</evidence>
<feature type="region of interest" description="Disordered" evidence="1">
    <location>
        <begin position="35"/>
        <end position="55"/>
    </location>
</feature>
<organism evidence="2 3">
    <name type="scientific">Melipona bicolor</name>
    <dbReference type="NCBI Taxonomy" id="60889"/>
    <lineage>
        <taxon>Eukaryota</taxon>
        <taxon>Metazoa</taxon>
        <taxon>Ecdysozoa</taxon>
        <taxon>Arthropoda</taxon>
        <taxon>Hexapoda</taxon>
        <taxon>Insecta</taxon>
        <taxon>Pterygota</taxon>
        <taxon>Neoptera</taxon>
        <taxon>Endopterygota</taxon>
        <taxon>Hymenoptera</taxon>
        <taxon>Apocrita</taxon>
        <taxon>Aculeata</taxon>
        <taxon>Apoidea</taxon>
        <taxon>Anthophila</taxon>
        <taxon>Apidae</taxon>
        <taxon>Melipona</taxon>
    </lineage>
</organism>
<dbReference type="Proteomes" id="UP001177670">
    <property type="component" value="Unassembled WGS sequence"/>
</dbReference>
<reference evidence="2" key="1">
    <citation type="submission" date="2021-10" db="EMBL/GenBank/DDBJ databases">
        <title>Melipona bicolor Genome sequencing and assembly.</title>
        <authorList>
            <person name="Araujo N.S."/>
            <person name="Arias M.C."/>
        </authorList>
    </citation>
    <scope>NUCLEOTIDE SEQUENCE</scope>
    <source>
        <strain evidence="2">USP_2M_L1-L4_2017</strain>
        <tissue evidence="2">Whole body</tissue>
    </source>
</reference>
<sequence>MVRAVGSFGVNGQAARRLKDPSSAECEIVGQVAAASPGKEGKGKKRADRAEESIAESNGRYARIVKWKTSCLITSAISRFFSSADCSPLSLRQTRNAAESETFKKSIGKMTATVMRMMIAVMMVMAVMKKEFVTAR</sequence>
<protein>
    <submittedName>
        <fullName evidence="2">Uncharacterized protein</fullName>
    </submittedName>
</protein>
<dbReference type="AlphaFoldDB" id="A0AA40GAW6"/>
<name>A0AA40GAW6_9HYME</name>
<accession>A0AA40GAW6</accession>
<proteinExistence type="predicted"/>